<keyword evidence="2" id="KW-1185">Reference proteome</keyword>
<dbReference type="SUPFAM" id="SSF57756">
    <property type="entry name" value="Retrovirus zinc finger-like domains"/>
    <property type="match status" value="1"/>
</dbReference>
<reference evidence="1" key="1">
    <citation type="submission" date="2021-01" db="UniProtKB">
        <authorList>
            <consortium name="EnsemblMetazoa"/>
        </authorList>
    </citation>
    <scope>IDENTIFICATION</scope>
</reference>
<evidence type="ECO:0000313" key="1">
    <source>
        <dbReference type="EnsemblMetazoa" id="XP_031784528"/>
    </source>
</evidence>
<accession>A0A7M7QAP2</accession>
<dbReference type="Proteomes" id="UP000002358">
    <property type="component" value="Unassembled WGS sequence"/>
</dbReference>
<dbReference type="OrthoDB" id="7698093at2759"/>
<protein>
    <recommendedName>
        <fullName evidence="3">CCHC-type domain-containing protein</fullName>
    </recommendedName>
</protein>
<dbReference type="InParanoid" id="A0A7M7QAP2"/>
<dbReference type="SMR" id="A0A7M7QAP2"/>
<dbReference type="KEGG" id="nvi:116417143"/>
<evidence type="ECO:0008006" key="3">
    <source>
        <dbReference type="Google" id="ProtNLM"/>
    </source>
</evidence>
<dbReference type="EnsemblMetazoa" id="XM_031928668">
    <property type="protein sequence ID" value="XP_031784528"/>
    <property type="gene ID" value="LOC116417143"/>
</dbReference>
<proteinExistence type="predicted"/>
<dbReference type="InterPro" id="IPR036875">
    <property type="entry name" value="Znf_CCHC_sf"/>
</dbReference>
<dbReference type="GO" id="GO:0003676">
    <property type="term" value="F:nucleic acid binding"/>
    <property type="evidence" value="ECO:0007669"/>
    <property type="project" value="InterPro"/>
</dbReference>
<dbReference type="GO" id="GO:0008270">
    <property type="term" value="F:zinc ion binding"/>
    <property type="evidence" value="ECO:0007669"/>
    <property type="project" value="InterPro"/>
</dbReference>
<name>A0A7M7QAP2_NASVI</name>
<dbReference type="RefSeq" id="XP_031784528.1">
    <property type="nucleotide sequence ID" value="XM_031928668.1"/>
</dbReference>
<organism evidence="1 2">
    <name type="scientific">Nasonia vitripennis</name>
    <name type="common">Parasitic wasp</name>
    <dbReference type="NCBI Taxonomy" id="7425"/>
    <lineage>
        <taxon>Eukaryota</taxon>
        <taxon>Metazoa</taxon>
        <taxon>Ecdysozoa</taxon>
        <taxon>Arthropoda</taxon>
        <taxon>Hexapoda</taxon>
        <taxon>Insecta</taxon>
        <taxon>Pterygota</taxon>
        <taxon>Neoptera</taxon>
        <taxon>Endopterygota</taxon>
        <taxon>Hymenoptera</taxon>
        <taxon>Apocrita</taxon>
        <taxon>Proctotrupomorpha</taxon>
        <taxon>Chalcidoidea</taxon>
        <taxon>Pteromalidae</taxon>
        <taxon>Pteromalinae</taxon>
        <taxon>Nasonia</taxon>
    </lineage>
</organism>
<dbReference type="AlphaFoldDB" id="A0A7M7QAP2"/>
<sequence length="140" mass="16028">MTAMLTSEDGWCAVSNYEADILKKEVLEALQKEIGEDNIIEDSTIRSLRKTYGNTQIAVRRVPAQIAAKITKLQKIKIGYVNCRIRVANRKNELLPCYKCLGFGHIGINCTVNKDRRIDIAIVCEQYKDLDKPSRYGQYW</sequence>
<evidence type="ECO:0000313" key="2">
    <source>
        <dbReference type="Proteomes" id="UP000002358"/>
    </source>
</evidence>
<dbReference type="GeneID" id="116417143"/>